<feature type="chain" id="PRO_5040455026" description="Peptidase S1 domain-containing protein" evidence="10">
    <location>
        <begin position="23"/>
        <end position="348"/>
    </location>
</feature>
<feature type="domain" description="Peptidase S1" evidence="11">
    <location>
        <begin position="36"/>
        <end position="277"/>
    </location>
</feature>
<dbReference type="InterPro" id="IPR009003">
    <property type="entry name" value="Peptidase_S1_PA"/>
</dbReference>
<dbReference type="PRINTS" id="PR00722">
    <property type="entry name" value="CHYMOTRYPSIN"/>
</dbReference>
<dbReference type="Gene3D" id="2.40.10.10">
    <property type="entry name" value="Trypsin-like serine proteases"/>
    <property type="match status" value="1"/>
</dbReference>
<accession>A0A9N9XN51</accession>
<comment type="subcellular location">
    <subcellularLocation>
        <location evidence="1">Secreted</location>
    </subcellularLocation>
</comment>
<feature type="signal peptide" evidence="10">
    <location>
        <begin position="1"/>
        <end position="22"/>
    </location>
</feature>
<evidence type="ECO:0000256" key="9">
    <source>
        <dbReference type="RuleBase" id="RU363034"/>
    </source>
</evidence>
<proteinExistence type="predicted"/>
<dbReference type="InterPro" id="IPR018114">
    <property type="entry name" value="TRYPSIN_HIS"/>
</dbReference>
<dbReference type="FunFam" id="2.40.10.10:FF:000054">
    <property type="entry name" value="Complement C1r subcomponent"/>
    <property type="match status" value="1"/>
</dbReference>
<keyword evidence="7" id="KW-1015">Disulfide bond</keyword>
<dbReference type="OrthoDB" id="6339452at2759"/>
<evidence type="ECO:0000313" key="13">
    <source>
        <dbReference type="Proteomes" id="UP001153712"/>
    </source>
</evidence>
<evidence type="ECO:0000313" key="12">
    <source>
        <dbReference type="EMBL" id="CAG9857958.1"/>
    </source>
</evidence>
<dbReference type="SUPFAM" id="SSF50494">
    <property type="entry name" value="Trypsin-like serine proteases"/>
    <property type="match status" value="1"/>
</dbReference>
<organism evidence="12 13">
    <name type="scientific">Phyllotreta striolata</name>
    <name type="common">Striped flea beetle</name>
    <name type="synonym">Crioceris striolata</name>
    <dbReference type="NCBI Taxonomy" id="444603"/>
    <lineage>
        <taxon>Eukaryota</taxon>
        <taxon>Metazoa</taxon>
        <taxon>Ecdysozoa</taxon>
        <taxon>Arthropoda</taxon>
        <taxon>Hexapoda</taxon>
        <taxon>Insecta</taxon>
        <taxon>Pterygota</taxon>
        <taxon>Neoptera</taxon>
        <taxon>Endopterygota</taxon>
        <taxon>Coleoptera</taxon>
        <taxon>Polyphaga</taxon>
        <taxon>Cucujiformia</taxon>
        <taxon>Chrysomeloidea</taxon>
        <taxon>Chrysomelidae</taxon>
        <taxon>Galerucinae</taxon>
        <taxon>Alticini</taxon>
        <taxon>Phyllotreta</taxon>
    </lineage>
</organism>
<evidence type="ECO:0000256" key="2">
    <source>
        <dbReference type="ARBA" id="ARBA00022525"/>
    </source>
</evidence>
<evidence type="ECO:0000259" key="11">
    <source>
        <dbReference type="PROSITE" id="PS50240"/>
    </source>
</evidence>
<evidence type="ECO:0000256" key="4">
    <source>
        <dbReference type="ARBA" id="ARBA00022729"/>
    </source>
</evidence>
<dbReference type="Proteomes" id="UP001153712">
    <property type="component" value="Chromosome 15"/>
</dbReference>
<dbReference type="InterPro" id="IPR033116">
    <property type="entry name" value="TRYPSIN_SER"/>
</dbReference>
<dbReference type="AlphaFoldDB" id="A0A9N9XN51"/>
<gene>
    <name evidence="12" type="ORF">PHYEVI_LOCUS4351</name>
</gene>
<dbReference type="PROSITE" id="PS00134">
    <property type="entry name" value="TRYPSIN_HIS"/>
    <property type="match status" value="1"/>
</dbReference>
<evidence type="ECO:0000256" key="3">
    <source>
        <dbReference type="ARBA" id="ARBA00022670"/>
    </source>
</evidence>
<sequence length="348" mass="39096">MSLFYNALLVLLSISFTVEECGRPIGNEFRLEEDRVVAGYDIGYYRYPWYAILTRYNQVACGGTLVASKTIVTAAHCYKEFLNLASKGVFKLEQAYIVKLGVYNICTAEKTSRSYTVEKVHIHQLYYTKKPYYDISVLILNGDTPYTPICLPTPHSLKKPLDGTVPGLGTLRYHGAMPCTVHEARLLVHNQTECFDMINSTGNDPNLIENAFCAGYLQGGIDTCQGDSGGPLQGLSESGNYVLVGIVSFGFRCAVPGLLGMYTDVAQYVDWIKEKSAGQLQIVPVKDEHAIGTNNESESAPHKHHKKGHLWRPYRRPIRIIIYKNNKWNVETKMVLHRPIIRSKRVPN</sequence>
<dbReference type="PROSITE" id="PS00135">
    <property type="entry name" value="TRYPSIN_SER"/>
    <property type="match status" value="1"/>
</dbReference>
<dbReference type="InterPro" id="IPR050127">
    <property type="entry name" value="Serine_Proteases_S1"/>
</dbReference>
<dbReference type="InterPro" id="IPR001314">
    <property type="entry name" value="Peptidase_S1A"/>
</dbReference>
<keyword evidence="5 9" id="KW-0378">Hydrolase</keyword>
<dbReference type="GO" id="GO:0006508">
    <property type="term" value="P:proteolysis"/>
    <property type="evidence" value="ECO:0007669"/>
    <property type="project" value="UniProtKB-KW"/>
</dbReference>
<evidence type="ECO:0000256" key="1">
    <source>
        <dbReference type="ARBA" id="ARBA00004613"/>
    </source>
</evidence>
<dbReference type="GO" id="GO:0005615">
    <property type="term" value="C:extracellular space"/>
    <property type="evidence" value="ECO:0007669"/>
    <property type="project" value="TreeGrafter"/>
</dbReference>
<evidence type="ECO:0000256" key="7">
    <source>
        <dbReference type="ARBA" id="ARBA00023157"/>
    </source>
</evidence>
<keyword evidence="6 9" id="KW-0720">Serine protease</keyword>
<name>A0A9N9XN51_PHYSR</name>
<keyword evidence="4 10" id="KW-0732">Signal</keyword>
<protein>
    <recommendedName>
        <fullName evidence="11">Peptidase S1 domain-containing protein</fullName>
    </recommendedName>
</protein>
<evidence type="ECO:0000256" key="6">
    <source>
        <dbReference type="ARBA" id="ARBA00022825"/>
    </source>
</evidence>
<keyword evidence="13" id="KW-1185">Reference proteome</keyword>
<dbReference type="EMBL" id="OU900108">
    <property type="protein sequence ID" value="CAG9857958.1"/>
    <property type="molecule type" value="Genomic_DNA"/>
</dbReference>
<evidence type="ECO:0000256" key="10">
    <source>
        <dbReference type="SAM" id="SignalP"/>
    </source>
</evidence>
<dbReference type="PANTHER" id="PTHR24264">
    <property type="entry name" value="TRYPSIN-RELATED"/>
    <property type="match status" value="1"/>
</dbReference>
<dbReference type="Pfam" id="PF00089">
    <property type="entry name" value="Trypsin"/>
    <property type="match status" value="1"/>
</dbReference>
<keyword evidence="2" id="KW-0964">Secreted</keyword>
<evidence type="ECO:0000256" key="8">
    <source>
        <dbReference type="ARBA" id="ARBA00023180"/>
    </source>
</evidence>
<dbReference type="PROSITE" id="PS50240">
    <property type="entry name" value="TRYPSIN_DOM"/>
    <property type="match status" value="1"/>
</dbReference>
<dbReference type="InterPro" id="IPR043504">
    <property type="entry name" value="Peptidase_S1_PA_chymotrypsin"/>
</dbReference>
<keyword evidence="8" id="KW-0325">Glycoprotein</keyword>
<dbReference type="GO" id="GO:0004252">
    <property type="term" value="F:serine-type endopeptidase activity"/>
    <property type="evidence" value="ECO:0007669"/>
    <property type="project" value="InterPro"/>
</dbReference>
<dbReference type="PANTHER" id="PTHR24264:SF65">
    <property type="entry name" value="SRCR DOMAIN-CONTAINING PROTEIN"/>
    <property type="match status" value="1"/>
</dbReference>
<reference evidence="12" key="1">
    <citation type="submission" date="2022-01" db="EMBL/GenBank/DDBJ databases">
        <authorList>
            <person name="King R."/>
        </authorList>
    </citation>
    <scope>NUCLEOTIDE SEQUENCE</scope>
</reference>
<dbReference type="SMART" id="SM00020">
    <property type="entry name" value="Tryp_SPc"/>
    <property type="match status" value="1"/>
</dbReference>
<keyword evidence="3 9" id="KW-0645">Protease</keyword>
<evidence type="ECO:0000256" key="5">
    <source>
        <dbReference type="ARBA" id="ARBA00022801"/>
    </source>
</evidence>
<dbReference type="CDD" id="cd00190">
    <property type="entry name" value="Tryp_SPc"/>
    <property type="match status" value="1"/>
</dbReference>
<dbReference type="InterPro" id="IPR001254">
    <property type="entry name" value="Trypsin_dom"/>
</dbReference>